<keyword evidence="3" id="KW-0169">Cobalamin biosynthesis</keyword>
<dbReference type="STRING" id="155865.SAMN05216515_10231"/>
<evidence type="ECO:0000256" key="1">
    <source>
        <dbReference type="ARBA" id="ARBA00004953"/>
    </source>
</evidence>
<dbReference type="PANTHER" id="PTHR43588:SF1">
    <property type="entry name" value="COBALT-PRECORRIN-8 METHYLMUTASE"/>
    <property type="match status" value="1"/>
</dbReference>
<dbReference type="InterPro" id="IPR036588">
    <property type="entry name" value="CobH/CbiC_sf"/>
</dbReference>
<comment type="similarity">
    <text evidence="2">Belongs to the CobH/CbiC family.</text>
</comment>
<comment type="pathway">
    <text evidence="1">Cofactor biosynthesis; adenosylcobalamin biosynthesis.</text>
</comment>
<keyword evidence="4" id="KW-0413">Isomerase</keyword>
<evidence type="ECO:0000256" key="3">
    <source>
        <dbReference type="ARBA" id="ARBA00022573"/>
    </source>
</evidence>
<accession>A0A1I7EVK2</accession>
<dbReference type="UniPathway" id="UPA00148"/>
<sequence length="230" mass="25239">MESMREEKTFRHTLPADIERTSMEIITRELAERGITVPEENLAVVRRVIHTTADFDYAENLRFSDHAVMRGIRAMTRGRVIITDTNMALAGISRPTLEKLGVEARCFMADPKVAQMAKNKSMTRASASMIFAAEHYPGAVFAVGNAPTALIRLCEQIEAGFRPSLVAAVPVGFVNVVESKEQLFRTCLKYDVPVICAMGRKGGSTVACAIMNALLYSAAGTLDPTARGWR</sequence>
<dbReference type="InterPro" id="IPR003722">
    <property type="entry name" value="Cbl_synth_CobH/CbiC"/>
</dbReference>
<dbReference type="GO" id="GO:0009236">
    <property type="term" value="P:cobalamin biosynthetic process"/>
    <property type="evidence" value="ECO:0007669"/>
    <property type="project" value="UniProtKB-UniPathway"/>
</dbReference>
<evidence type="ECO:0000256" key="4">
    <source>
        <dbReference type="ARBA" id="ARBA00023235"/>
    </source>
</evidence>
<dbReference type="Pfam" id="PF02570">
    <property type="entry name" value="CbiC"/>
    <property type="match status" value="1"/>
</dbReference>
<dbReference type="PANTHER" id="PTHR43588">
    <property type="entry name" value="COBALT-PRECORRIN-8 METHYLMUTASE"/>
    <property type="match status" value="1"/>
</dbReference>
<dbReference type="EMBL" id="FPBT01000001">
    <property type="protein sequence ID" value="SFU27970.1"/>
    <property type="molecule type" value="Genomic_DNA"/>
</dbReference>
<reference evidence="6 7" key="1">
    <citation type="submission" date="2016-10" db="EMBL/GenBank/DDBJ databases">
        <authorList>
            <person name="de Groot N.N."/>
        </authorList>
    </citation>
    <scope>NUCLEOTIDE SEQUENCE [LARGE SCALE GENOMIC DNA]</scope>
    <source>
        <strain evidence="6 7">KHGC13</strain>
    </source>
</reference>
<protein>
    <submittedName>
        <fullName evidence="6">Precorrin-8X methylmutase</fullName>
    </submittedName>
</protein>
<organism evidence="6 7">
    <name type="scientific">Eubacterium pyruvativorans</name>
    <dbReference type="NCBI Taxonomy" id="155865"/>
    <lineage>
        <taxon>Bacteria</taxon>
        <taxon>Bacillati</taxon>
        <taxon>Bacillota</taxon>
        <taxon>Clostridia</taxon>
        <taxon>Eubacteriales</taxon>
        <taxon>Eubacteriaceae</taxon>
        <taxon>Eubacterium</taxon>
    </lineage>
</organism>
<evidence type="ECO:0000313" key="7">
    <source>
        <dbReference type="Proteomes" id="UP000198817"/>
    </source>
</evidence>
<dbReference type="Proteomes" id="UP000198817">
    <property type="component" value="Unassembled WGS sequence"/>
</dbReference>
<dbReference type="Gene3D" id="3.40.50.10230">
    <property type="entry name" value="Cobalamin biosynthesis CobH/CbiC, precorrin-8X methylmutase"/>
    <property type="match status" value="1"/>
</dbReference>
<gene>
    <name evidence="6" type="ORF">SAMN05216508_10130</name>
</gene>
<evidence type="ECO:0000256" key="2">
    <source>
        <dbReference type="ARBA" id="ARBA00009774"/>
    </source>
</evidence>
<dbReference type="AlphaFoldDB" id="A0A1I7EVK2"/>
<evidence type="ECO:0000259" key="5">
    <source>
        <dbReference type="Pfam" id="PF02570"/>
    </source>
</evidence>
<dbReference type="SUPFAM" id="SSF63965">
    <property type="entry name" value="Precorrin-8X methylmutase CbiC/CobH"/>
    <property type="match status" value="1"/>
</dbReference>
<keyword evidence="7" id="KW-1185">Reference proteome</keyword>
<feature type="domain" description="Cobalamin biosynthesis precorrin-8X methylmutase CobH/CbiC" evidence="5">
    <location>
        <begin position="17"/>
        <end position="216"/>
    </location>
</feature>
<evidence type="ECO:0000313" key="6">
    <source>
        <dbReference type="EMBL" id="SFU27970.1"/>
    </source>
</evidence>
<dbReference type="GO" id="GO:0016993">
    <property type="term" value="F:precorrin-8X methylmutase activity"/>
    <property type="evidence" value="ECO:0007669"/>
    <property type="project" value="InterPro"/>
</dbReference>
<name>A0A1I7EVK2_9FIRM</name>
<proteinExistence type="inferred from homology"/>